<dbReference type="EC" id="2.4.1.-" evidence="5"/>
<keyword evidence="7" id="KW-1185">Reference proteome</keyword>
<dbReference type="OrthoDB" id="731962at2759"/>
<dbReference type="InterPro" id="IPR002213">
    <property type="entry name" value="UDP_glucos_trans"/>
</dbReference>
<dbReference type="AlphaFoldDB" id="A0A8J5L055"/>
<dbReference type="FunFam" id="3.40.50.2000:FF:000063">
    <property type="entry name" value="Glycosyltransferase"/>
    <property type="match status" value="1"/>
</dbReference>
<evidence type="ECO:0000256" key="5">
    <source>
        <dbReference type="RuleBase" id="RU362057"/>
    </source>
</evidence>
<dbReference type="GO" id="GO:0035251">
    <property type="term" value="F:UDP-glucosyltransferase activity"/>
    <property type="evidence" value="ECO:0007669"/>
    <property type="project" value="TreeGrafter"/>
</dbReference>
<accession>A0A8J5L055</accession>
<evidence type="ECO:0000256" key="1">
    <source>
        <dbReference type="ARBA" id="ARBA00009995"/>
    </source>
</evidence>
<evidence type="ECO:0000313" key="7">
    <source>
        <dbReference type="Proteomes" id="UP000734854"/>
    </source>
</evidence>
<protein>
    <recommendedName>
        <fullName evidence="5">Glycosyltransferase</fullName>
        <ecNumber evidence="5">2.4.1.-</ecNumber>
    </recommendedName>
</protein>
<keyword evidence="2 4" id="KW-0328">Glycosyltransferase</keyword>
<dbReference type="PANTHER" id="PTHR48047">
    <property type="entry name" value="GLYCOSYLTRANSFERASE"/>
    <property type="match status" value="1"/>
</dbReference>
<name>A0A8J5L055_ZINOF</name>
<comment type="caution">
    <text evidence="6">The sequence shown here is derived from an EMBL/GenBank/DDBJ whole genome shotgun (WGS) entry which is preliminary data.</text>
</comment>
<evidence type="ECO:0000256" key="3">
    <source>
        <dbReference type="ARBA" id="ARBA00022679"/>
    </source>
</evidence>
<reference evidence="6 7" key="1">
    <citation type="submission" date="2020-08" db="EMBL/GenBank/DDBJ databases">
        <title>Plant Genome Project.</title>
        <authorList>
            <person name="Zhang R.-G."/>
        </authorList>
    </citation>
    <scope>NUCLEOTIDE SEQUENCE [LARGE SCALE GENOMIC DNA]</scope>
    <source>
        <tissue evidence="6">Rhizome</tissue>
    </source>
</reference>
<dbReference type="CDD" id="cd03784">
    <property type="entry name" value="GT1_Gtf-like"/>
    <property type="match status" value="1"/>
</dbReference>
<proteinExistence type="inferred from homology"/>
<gene>
    <name evidence="6" type="ORF">ZIOFF_044252</name>
</gene>
<sequence length="471" mass="51972">MNSHGEFEDLQPVHVLFFPFMASGHMPALVDLAKLLASRGVRATLLTTPGNAPADLPPSIHLHLIPFPSAAVGLPVGVENMAHVTIDQHPNFLAAVSMLRDDFRVALADLRPDAVVADWLLPFAGPVVDEFRIPRFTFHGFSNIALCGQVSYFCQPLPPPSSGAEEEPAFFVPNLPRRMEMLRSQVEDLAAIPPEAAAFIEEICVWELRSYGVVVNSFYELETEFADYARQVIGRRTWQVGPLAAYDPKPADEAHECLKWLDESEEPVLYVCFGSMGSFEAAQLRELALGLKACGHSFIWAIRGAADVKEWWPDESREADEKRYLLLKGWAPQTAILNHPAVGGFVTHCGWNSSLEAISAAVPMATWPMFAEQFFNEKLITEVLEIGVPVGSTHCSVIPGRRPLIAAAQIEKALRRLMDDGEEAKSMRAKVKELALMAVNATEEGGSSYNEVDKLIAELRNLKENGTEQRS</sequence>
<dbReference type="EMBL" id="JACMSC010000012">
    <property type="protein sequence ID" value="KAG6496391.1"/>
    <property type="molecule type" value="Genomic_DNA"/>
</dbReference>
<dbReference type="Proteomes" id="UP000734854">
    <property type="component" value="Unassembled WGS sequence"/>
</dbReference>
<keyword evidence="3 4" id="KW-0808">Transferase</keyword>
<dbReference type="PANTHER" id="PTHR48047:SF45">
    <property type="entry name" value="SCOPOLETIN GLUCOSYLTRANSFERASE-LIKE"/>
    <property type="match status" value="1"/>
</dbReference>
<evidence type="ECO:0000313" key="6">
    <source>
        <dbReference type="EMBL" id="KAG6496391.1"/>
    </source>
</evidence>
<organism evidence="6 7">
    <name type="scientific">Zingiber officinale</name>
    <name type="common">Ginger</name>
    <name type="synonym">Amomum zingiber</name>
    <dbReference type="NCBI Taxonomy" id="94328"/>
    <lineage>
        <taxon>Eukaryota</taxon>
        <taxon>Viridiplantae</taxon>
        <taxon>Streptophyta</taxon>
        <taxon>Embryophyta</taxon>
        <taxon>Tracheophyta</taxon>
        <taxon>Spermatophyta</taxon>
        <taxon>Magnoliopsida</taxon>
        <taxon>Liliopsida</taxon>
        <taxon>Zingiberales</taxon>
        <taxon>Zingiberaceae</taxon>
        <taxon>Zingiber</taxon>
    </lineage>
</organism>
<dbReference type="PROSITE" id="PS00375">
    <property type="entry name" value="UDPGT"/>
    <property type="match status" value="1"/>
</dbReference>
<dbReference type="Pfam" id="PF00201">
    <property type="entry name" value="UDPGT"/>
    <property type="match status" value="1"/>
</dbReference>
<dbReference type="InterPro" id="IPR035595">
    <property type="entry name" value="UDP_glycos_trans_CS"/>
</dbReference>
<evidence type="ECO:0000256" key="2">
    <source>
        <dbReference type="ARBA" id="ARBA00022676"/>
    </source>
</evidence>
<evidence type="ECO:0000256" key="4">
    <source>
        <dbReference type="RuleBase" id="RU003718"/>
    </source>
</evidence>
<comment type="similarity">
    <text evidence="1 4">Belongs to the UDP-glycosyltransferase family.</text>
</comment>